<dbReference type="Pfam" id="PF02765">
    <property type="entry name" value="POT1"/>
    <property type="match status" value="1"/>
</dbReference>
<evidence type="ECO:0000259" key="5">
    <source>
        <dbReference type="SMART" id="SM00976"/>
    </source>
</evidence>
<keyword evidence="2" id="KW-0158">Chromosome</keyword>
<dbReference type="InterPro" id="IPR011564">
    <property type="entry name" value="Telomer_end-bd_POT1/Cdc13"/>
</dbReference>
<evidence type="ECO:0000256" key="3">
    <source>
        <dbReference type="ARBA" id="ARBA00022895"/>
    </source>
</evidence>
<dbReference type="GO" id="GO:0032210">
    <property type="term" value="P:regulation of telomere maintenance via telomerase"/>
    <property type="evidence" value="ECO:0007669"/>
    <property type="project" value="TreeGrafter"/>
</dbReference>
<evidence type="ECO:0000313" key="6">
    <source>
        <dbReference type="EMBL" id="KAI7725364.1"/>
    </source>
</evidence>
<dbReference type="InterPro" id="IPR028389">
    <property type="entry name" value="POT1"/>
</dbReference>
<sequence length="471" mass="53564">MSKNVESGFVRIIDAMDLINKRVNLIGLITEIGIPKQTKGTDCCCTLKIVDESSPTSGISVNFFAGNFENLPHVASPGDILQILRVTIKSYVLGVDAGINAVFDKNYSSFGLYHASNNAPPYQVSSKFPTIMQGNSFTEGLTKWALSRPPETDMAASGECLSLKDIEEGRIKEGKQLNLICKVLHMCEVKQGEWMLFVWDGTDAPPLSVHTKIDEEFENPLPLQLEPSPLSRNILCEFPTVGTILRMTSNHHQKLRLHSLKVIVDKWVQFKNINFEVRCGLWCGMLLPTSKFSYVSNEDDLVLQRKRKYEERVKGKWKRMPLSCIPSPSHITYTDHNNEPLVTLMDVLCHPEVIGKFKCVVRVVATMPGHPRDFRAPCGTYRLRLTLEDPTARIHAYLYAEDGEKFFGGYPSIDTMIKMHKILLGVEETDNEKPRNPPWVQLCLNSYYIDENDVWVSRRYRIFDTKFRVTL</sequence>
<evidence type="ECO:0000313" key="7">
    <source>
        <dbReference type="Proteomes" id="UP001206925"/>
    </source>
</evidence>
<gene>
    <name evidence="6" type="ORF">M8C21_029712</name>
</gene>
<evidence type="ECO:0000256" key="2">
    <source>
        <dbReference type="ARBA" id="ARBA00022454"/>
    </source>
</evidence>
<dbReference type="SUPFAM" id="SSF50249">
    <property type="entry name" value="Nucleic acid-binding proteins"/>
    <property type="match status" value="2"/>
</dbReference>
<dbReference type="CDD" id="cd04497">
    <property type="entry name" value="hPOT1_OB1_like"/>
    <property type="match status" value="1"/>
</dbReference>
<comment type="caution">
    <text evidence="6">The sequence shown here is derived from an EMBL/GenBank/DDBJ whole genome shotgun (WGS) entry which is preliminary data.</text>
</comment>
<evidence type="ECO:0000256" key="4">
    <source>
        <dbReference type="ARBA" id="ARBA00023125"/>
    </source>
</evidence>
<protein>
    <recommendedName>
        <fullName evidence="5">Telomeric single stranded DNA binding POT1/Cdc13 domain-containing protein</fullName>
    </recommendedName>
</protein>
<keyword evidence="4" id="KW-0238">DNA-binding</keyword>
<comment type="subcellular location">
    <subcellularLocation>
        <location evidence="1">Chromosome</location>
        <location evidence="1">Telomere</location>
    </subcellularLocation>
</comment>
<keyword evidence="7" id="KW-1185">Reference proteome</keyword>
<accession>A0AAD5G1I4</accession>
<dbReference type="Gene3D" id="2.40.50.140">
    <property type="entry name" value="Nucleic acid-binding proteins"/>
    <property type="match status" value="2"/>
</dbReference>
<dbReference type="PANTHER" id="PTHR14513:SF0">
    <property type="entry name" value="PROTECTION OF TELOMERES PROTEIN 1"/>
    <property type="match status" value="1"/>
</dbReference>
<name>A0AAD5G1I4_AMBAR</name>
<dbReference type="GO" id="GO:0098505">
    <property type="term" value="F:G-rich strand telomeric DNA binding"/>
    <property type="evidence" value="ECO:0007669"/>
    <property type="project" value="TreeGrafter"/>
</dbReference>
<keyword evidence="3" id="KW-0779">Telomere</keyword>
<dbReference type="PANTHER" id="PTHR14513">
    <property type="entry name" value="PROTECTION OF TELOMERES 1"/>
    <property type="match status" value="1"/>
</dbReference>
<feature type="domain" description="Telomeric single stranded DNA binding POT1/Cdc13" evidence="5">
    <location>
        <begin position="9"/>
        <end position="146"/>
    </location>
</feature>
<reference evidence="6" key="1">
    <citation type="submission" date="2022-06" db="EMBL/GenBank/DDBJ databases">
        <title>Uncovering the hologenomic basis of an extraordinary plant invasion.</title>
        <authorList>
            <person name="Bieker V.C."/>
            <person name="Martin M.D."/>
            <person name="Gilbert T."/>
            <person name="Hodgins K."/>
            <person name="Battlay P."/>
            <person name="Petersen B."/>
            <person name="Wilson J."/>
        </authorList>
    </citation>
    <scope>NUCLEOTIDE SEQUENCE</scope>
    <source>
        <strain evidence="6">AA19_3_7</strain>
        <tissue evidence="6">Leaf</tissue>
    </source>
</reference>
<evidence type="ECO:0000256" key="1">
    <source>
        <dbReference type="ARBA" id="ARBA00004574"/>
    </source>
</evidence>
<dbReference type="InterPro" id="IPR057620">
    <property type="entry name" value="POT1A/B-like_OB"/>
</dbReference>
<organism evidence="6 7">
    <name type="scientific">Ambrosia artemisiifolia</name>
    <name type="common">Common ragweed</name>
    <dbReference type="NCBI Taxonomy" id="4212"/>
    <lineage>
        <taxon>Eukaryota</taxon>
        <taxon>Viridiplantae</taxon>
        <taxon>Streptophyta</taxon>
        <taxon>Embryophyta</taxon>
        <taxon>Tracheophyta</taxon>
        <taxon>Spermatophyta</taxon>
        <taxon>Magnoliopsida</taxon>
        <taxon>eudicotyledons</taxon>
        <taxon>Gunneridae</taxon>
        <taxon>Pentapetalae</taxon>
        <taxon>asterids</taxon>
        <taxon>campanulids</taxon>
        <taxon>Asterales</taxon>
        <taxon>Asteraceae</taxon>
        <taxon>Asteroideae</taxon>
        <taxon>Heliantheae alliance</taxon>
        <taxon>Heliantheae</taxon>
        <taxon>Ambrosia</taxon>
    </lineage>
</organism>
<dbReference type="SMART" id="SM00976">
    <property type="entry name" value="Telo_bind"/>
    <property type="match status" value="1"/>
</dbReference>
<dbReference type="EMBL" id="JAMZMK010011975">
    <property type="protein sequence ID" value="KAI7725364.1"/>
    <property type="molecule type" value="Genomic_DNA"/>
</dbReference>
<dbReference type="InterPro" id="IPR012340">
    <property type="entry name" value="NA-bd_OB-fold"/>
</dbReference>
<proteinExistence type="predicted"/>
<dbReference type="Proteomes" id="UP001206925">
    <property type="component" value="Unassembled WGS sequence"/>
</dbReference>
<dbReference type="GO" id="GO:0000783">
    <property type="term" value="C:nuclear telomere cap complex"/>
    <property type="evidence" value="ECO:0007669"/>
    <property type="project" value="TreeGrafter"/>
</dbReference>
<dbReference type="GO" id="GO:0016233">
    <property type="term" value="P:telomere capping"/>
    <property type="evidence" value="ECO:0007669"/>
    <property type="project" value="TreeGrafter"/>
</dbReference>
<dbReference type="GO" id="GO:0010521">
    <property type="term" value="F:telomerase inhibitor activity"/>
    <property type="evidence" value="ECO:0007669"/>
    <property type="project" value="TreeGrafter"/>
</dbReference>
<dbReference type="AlphaFoldDB" id="A0AAD5G1I4"/>
<dbReference type="Pfam" id="PF25507">
    <property type="entry name" value="OB_POT1A"/>
    <property type="match status" value="1"/>
</dbReference>